<dbReference type="GO" id="GO:0006508">
    <property type="term" value="P:proteolysis"/>
    <property type="evidence" value="ECO:0007669"/>
    <property type="project" value="UniProtKB-KW"/>
</dbReference>
<dbReference type="Proteomes" id="UP000593966">
    <property type="component" value="Chromosome"/>
</dbReference>
<feature type="transmembrane region" description="Helical" evidence="1">
    <location>
        <begin position="190"/>
        <end position="209"/>
    </location>
</feature>
<feature type="transmembrane region" description="Helical" evidence="1">
    <location>
        <begin position="164"/>
        <end position="184"/>
    </location>
</feature>
<feature type="transmembrane region" description="Helical" evidence="1">
    <location>
        <begin position="25"/>
        <end position="44"/>
    </location>
</feature>
<dbReference type="EMBL" id="CP048659">
    <property type="protein sequence ID" value="QOW45067.1"/>
    <property type="molecule type" value="Genomic_DNA"/>
</dbReference>
<feature type="transmembrane region" description="Helical" evidence="1">
    <location>
        <begin position="129"/>
        <end position="152"/>
    </location>
</feature>
<evidence type="ECO:0000256" key="1">
    <source>
        <dbReference type="SAM" id="Phobius"/>
    </source>
</evidence>
<keyword evidence="3" id="KW-0482">Metalloprotease</keyword>
<accession>A0A7S7AGE6</accession>
<dbReference type="AlphaFoldDB" id="A0A7S7AGE6"/>
<feature type="transmembrane region" description="Helical" evidence="1">
    <location>
        <begin position="216"/>
        <end position="238"/>
    </location>
</feature>
<keyword evidence="1" id="KW-0812">Transmembrane</keyword>
<dbReference type="GO" id="GO:0008237">
    <property type="term" value="F:metallopeptidase activity"/>
    <property type="evidence" value="ECO:0007669"/>
    <property type="project" value="UniProtKB-KW"/>
</dbReference>
<dbReference type="GO" id="GO:0004175">
    <property type="term" value="F:endopeptidase activity"/>
    <property type="evidence" value="ECO:0007669"/>
    <property type="project" value="UniProtKB-ARBA"/>
</dbReference>
<organism evidence="3 4">
    <name type="scientific">Acinetobacter piscicola</name>
    <dbReference type="NCBI Taxonomy" id="2006115"/>
    <lineage>
        <taxon>Bacteria</taxon>
        <taxon>Pseudomonadati</taxon>
        <taxon>Pseudomonadota</taxon>
        <taxon>Gammaproteobacteria</taxon>
        <taxon>Moraxellales</taxon>
        <taxon>Moraxellaceae</taxon>
        <taxon>Acinetobacter</taxon>
    </lineage>
</organism>
<dbReference type="InterPro" id="IPR052710">
    <property type="entry name" value="CAAX_protease"/>
</dbReference>
<keyword evidence="1" id="KW-1133">Transmembrane helix</keyword>
<dbReference type="PANTHER" id="PTHR36435">
    <property type="entry name" value="SLR1288 PROTEIN"/>
    <property type="match status" value="1"/>
</dbReference>
<evidence type="ECO:0000313" key="3">
    <source>
        <dbReference type="EMBL" id="QOW45067.1"/>
    </source>
</evidence>
<dbReference type="InterPro" id="IPR003675">
    <property type="entry name" value="Rce1/LyrA-like_dom"/>
</dbReference>
<evidence type="ECO:0000313" key="4">
    <source>
        <dbReference type="Proteomes" id="UP000593966"/>
    </source>
</evidence>
<evidence type="ECO:0000259" key="2">
    <source>
        <dbReference type="Pfam" id="PF02517"/>
    </source>
</evidence>
<reference evidence="3 4" key="1">
    <citation type="submission" date="2020-02" db="EMBL/GenBank/DDBJ databases">
        <title>Tigecycline-resistant Acinetobacter species from pigs and migratory birds.</title>
        <authorList>
            <person name="Chen C."/>
            <person name="Sun J."/>
            <person name="Liao X.-P."/>
            <person name="Liu Y.-H."/>
        </authorList>
    </citation>
    <scope>NUCLEOTIDE SEQUENCE [LARGE SCALE GENOMIC DNA]</scope>
    <source>
        <strain evidence="3 4">YH12207_T</strain>
    </source>
</reference>
<keyword evidence="1" id="KW-0472">Membrane</keyword>
<dbReference type="PANTHER" id="PTHR36435:SF1">
    <property type="entry name" value="CAAX AMINO TERMINAL PROTEASE FAMILY PROTEIN"/>
    <property type="match status" value="1"/>
</dbReference>
<proteinExistence type="predicted"/>
<name>A0A7S7AGE6_9GAMM</name>
<keyword evidence="3" id="KW-0645">Protease</keyword>
<feature type="domain" description="CAAX prenyl protease 2/Lysostaphin resistance protein A-like" evidence="2">
    <location>
        <begin position="131"/>
        <end position="226"/>
    </location>
</feature>
<sequence length="244" mass="28236">MSNFVQLIRAEEFPEKITWQWRDSFALLIIPLIFLNGAFLERLWGMSANVALGDSIFRGILFAIVCYLYKDMLYAHWQKYKRAFWRSSVLVIVGAVLLQVVVSITRQFLPIITDTNTEQTALIDPKTIPFFSLFMISLGPLFTALLEDIVFRYTLLQKLFITPWLWRVLLVLFNSILFGLIHYHNFDGNVIATISFMTAGLFLNLIYLWTRNIWHVLLIHFFNNAVLSLGALILLKFLHVAGAV</sequence>
<keyword evidence="4" id="KW-1185">Reference proteome</keyword>
<dbReference type="GO" id="GO:0080120">
    <property type="term" value="P:CAAX-box protein maturation"/>
    <property type="evidence" value="ECO:0007669"/>
    <property type="project" value="UniProtKB-ARBA"/>
</dbReference>
<gene>
    <name evidence="3" type="ORF">G0028_03640</name>
</gene>
<dbReference type="Pfam" id="PF02517">
    <property type="entry name" value="Rce1-like"/>
    <property type="match status" value="1"/>
</dbReference>
<dbReference type="RefSeq" id="WP_180045266.1">
    <property type="nucleotide sequence ID" value="NZ_CP048659.1"/>
</dbReference>
<keyword evidence="3" id="KW-0378">Hydrolase</keyword>
<feature type="transmembrane region" description="Helical" evidence="1">
    <location>
        <begin position="50"/>
        <end position="69"/>
    </location>
</feature>
<protein>
    <submittedName>
        <fullName evidence="3">CPBP family intramembrane metalloprotease</fullName>
    </submittedName>
</protein>
<feature type="transmembrane region" description="Helical" evidence="1">
    <location>
        <begin position="89"/>
        <end position="109"/>
    </location>
</feature>